<dbReference type="GO" id="GO:0005886">
    <property type="term" value="C:plasma membrane"/>
    <property type="evidence" value="ECO:0007669"/>
    <property type="project" value="TreeGrafter"/>
</dbReference>
<evidence type="ECO:0000256" key="6">
    <source>
        <dbReference type="ARBA" id="ARBA00023251"/>
    </source>
</evidence>
<protein>
    <recommendedName>
        <fullName evidence="3">beta-lactamase</fullName>
        <ecNumber evidence="3">3.5.2.6</ecNumber>
    </recommendedName>
</protein>
<organism evidence="8 9">
    <name type="scientific">candidate division WS6 bacterium OLB20</name>
    <dbReference type="NCBI Taxonomy" id="1617426"/>
    <lineage>
        <taxon>Bacteria</taxon>
        <taxon>Candidatus Dojkabacteria</taxon>
    </lineage>
</organism>
<comment type="catalytic activity">
    <reaction evidence="1">
        <text>a beta-lactam + H2O = a substituted beta-amino acid</text>
        <dbReference type="Rhea" id="RHEA:20401"/>
        <dbReference type="ChEBI" id="CHEBI:15377"/>
        <dbReference type="ChEBI" id="CHEBI:35627"/>
        <dbReference type="ChEBI" id="CHEBI:140347"/>
        <dbReference type="EC" id="3.5.2.6"/>
    </reaction>
</comment>
<dbReference type="GO" id="GO:0046677">
    <property type="term" value="P:response to antibiotic"/>
    <property type="evidence" value="ECO:0007669"/>
    <property type="project" value="UniProtKB-KW"/>
</dbReference>
<evidence type="ECO:0000313" key="8">
    <source>
        <dbReference type="EMBL" id="KXK26661.1"/>
    </source>
</evidence>
<name>A0A136LYD1_9BACT</name>
<dbReference type="GO" id="GO:0008800">
    <property type="term" value="F:beta-lactamase activity"/>
    <property type="evidence" value="ECO:0007669"/>
    <property type="project" value="UniProtKB-EC"/>
</dbReference>
<keyword evidence="5" id="KW-0378">Hydrolase</keyword>
<keyword evidence="4" id="KW-0732">Signal</keyword>
<dbReference type="Proteomes" id="UP000070457">
    <property type="component" value="Unassembled WGS sequence"/>
</dbReference>
<comment type="caution">
    <text evidence="8">The sequence shown here is derived from an EMBL/GenBank/DDBJ whole genome shotgun (WGS) entry which is preliminary data.</text>
</comment>
<dbReference type="GO" id="GO:0071555">
    <property type="term" value="P:cell wall organization"/>
    <property type="evidence" value="ECO:0007669"/>
    <property type="project" value="TreeGrafter"/>
</dbReference>
<feature type="domain" description="Penicillin-binding protein transpeptidase" evidence="7">
    <location>
        <begin position="2"/>
        <end position="130"/>
    </location>
</feature>
<dbReference type="Pfam" id="PF00905">
    <property type="entry name" value="Transpeptidase"/>
    <property type="match status" value="1"/>
</dbReference>
<dbReference type="InterPro" id="IPR001460">
    <property type="entry name" value="PCN-bd_Tpept"/>
</dbReference>
<dbReference type="GO" id="GO:0008658">
    <property type="term" value="F:penicillin binding"/>
    <property type="evidence" value="ECO:0007669"/>
    <property type="project" value="InterPro"/>
</dbReference>
<evidence type="ECO:0000259" key="7">
    <source>
        <dbReference type="Pfam" id="PF00905"/>
    </source>
</evidence>
<sequence>MTSAIANGGKIVKPHLVSRIETPTGQTVRVFEPEVVRTLDVSRSTIDTVREGMRAAAVTGTAQGLGQLDSSIIAKTGSADAGEYIQGVYYRGAHSWITGCFDHDNENYCFTVMQQWGGRGYKTVPIMNKFINCVYNDFAPACEN</sequence>
<evidence type="ECO:0000256" key="4">
    <source>
        <dbReference type="ARBA" id="ARBA00022729"/>
    </source>
</evidence>
<dbReference type="PANTHER" id="PTHR30627">
    <property type="entry name" value="PEPTIDOGLYCAN D,D-TRANSPEPTIDASE"/>
    <property type="match status" value="1"/>
</dbReference>
<dbReference type="STRING" id="1617426.TR69_WS6001000668"/>
<reference evidence="8 9" key="1">
    <citation type="submission" date="2015-02" db="EMBL/GenBank/DDBJ databases">
        <title>Improved understanding of the partial-nitritation anammox process through 23 genomes representing the majority of the microbial community.</title>
        <authorList>
            <person name="Speth D.R."/>
            <person name="In T Zandt M."/>
            <person name="Guerrero Cruz S."/>
            <person name="Jetten M.S."/>
            <person name="Dutilh B.E."/>
        </authorList>
    </citation>
    <scope>NUCLEOTIDE SEQUENCE [LARGE SCALE GENOMIC DNA]</scope>
    <source>
        <strain evidence="8">OLB20</strain>
    </source>
</reference>
<dbReference type="PANTHER" id="PTHR30627:SF6">
    <property type="entry name" value="BETA-LACTAMASE YBXI-RELATED"/>
    <property type="match status" value="1"/>
</dbReference>
<comment type="similarity">
    <text evidence="2">Belongs to the class-D beta-lactamase family.</text>
</comment>
<dbReference type="Gene3D" id="3.40.710.10">
    <property type="entry name" value="DD-peptidase/beta-lactamase superfamily"/>
    <property type="match status" value="1"/>
</dbReference>
<evidence type="ECO:0000256" key="2">
    <source>
        <dbReference type="ARBA" id="ARBA00007898"/>
    </source>
</evidence>
<accession>A0A136LYD1</accession>
<keyword evidence="6" id="KW-0046">Antibiotic resistance</keyword>
<dbReference type="AlphaFoldDB" id="A0A136LYD1"/>
<dbReference type="InterPro" id="IPR050515">
    <property type="entry name" value="Beta-lactam/transpept"/>
</dbReference>
<evidence type="ECO:0000256" key="5">
    <source>
        <dbReference type="ARBA" id="ARBA00022801"/>
    </source>
</evidence>
<dbReference type="EC" id="3.5.2.6" evidence="3"/>
<dbReference type="SUPFAM" id="SSF56601">
    <property type="entry name" value="beta-lactamase/transpeptidase-like"/>
    <property type="match status" value="1"/>
</dbReference>
<evidence type="ECO:0000256" key="3">
    <source>
        <dbReference type="ARBA" id="ARBA00012865"/>
    </source>
</evidence>
<proteinExistence type="inferred from homology"/>
<evidence type="ECO:0000256" key="1">
    <source>
        <dbReference type="ARBA" id="ARBA00001526"/>
    </source>
</evidence>
<gene>
    <name evidence="8" type="ORF">TR69_WS6001000668</name>
</gene>
<evidence type="ECO:0000313" key="9">
    <source>
        <dbReference type="Proteomes" id="UP000070457"/>
    </source>
</evidence>
<dbReference type="InterPro" id="IPR012338">
    <property type="entry name" value="Beta-lactam/transpept-like"/>
</dbReference>
<dbReference type="EMBL" id="JYNZ01000003">
    <property type="protein sequence ID" value="KXK26661.1"/>
    <property type="molecule type" value="Genomic_DNA"/>
</dbReference>